<dbReference type="STRING" id="6248.A0A0K0EB53"/>
<evidence type="ECO:0000256" key="2">
    <source>
        <dbReference type="SAM" id="SignalP"/>
    </source>
</evidence>
<dbReference type="WBParaSite" id="TCONS_00016674.p1">
    <property type="protein sequence ID" value="TCONS_00016674.p1"/>
    <property type="gene ID" value="XLOC_011321"/>
</dbReference>
<dbReference type="Proteomes" id="UP000035681">
    <property type="component" value="Unplaced"/>
</dbReference>
<feature type="signal peptide" evidence="2">
    <location>
        <begin position="1"/>
        <end position="17"/>
    </location>
</feature>
<reference evidence="4" key="1">
    <citation type="submission" date="2015-08" db="UniProtKB">
        <authorList>
            <consortium name="WormBaseParasite"/>
        </authorList>
    </citation>
    <scope>IDENTIFICATION</scope>
</reference>
<dbReference type="AlphaFoldDB" id="A0A0K0EB53"/>
<dbReference type="InterPro" id="IPR010558">
    <property type="entry name" value="Ly-6-related"/>
</dbReference>
<keyword evidence="1 2" id="KW-0732">Signal</keyword>
<protein>
    <submittedName>
        <fullName evidence="5">Protein quiver</fullName>
    </submittedName>
    <submittedName>
        <fullName evidence="4">UPAR/Ly6 domain-containing protein</fullName>
    </submittedName>
</protein>
<dbReference type="WBParaSite" id="SSTP_0000672450.1">
    <property type="protein sequence ID" value="SSTP_0000672450.1"/>
    <property type="gene ID" value="SSTP_0000672450"/>
</dbReference>
<keyword evidence="3" id="KW-1185">Reference proteome</keyword>
<accession>A0A0K0EB53</accession>
<name>A0A0K0EB53_STRER</name>
<dbReference type="PANTHER" id="PTHR33562">
    <property type="entry name" value="ATILLA, ISOFORM B-RELATED-RELATED"/>
    <property type="match status" value="1"/>
</dbReference>
<evidence type="ECO:0000313" key="4">
    <source>
        <dbReference type="WBParaSite" id="SSTP_0000672450.1"/>
    </source>
</evidence>
<sequence length="270" mass="30377">MIFFYIIFVLFLLQKDGVQIYGEGIKCTSCASKELEVNWAATTLAYPKNTTNFFDSSCDNDDSKNIISNCETPCFSMVITANSKNYIVRGCMSDFFSSSILSGILLEMNNTEYCIGSKDKDISEDRYYLKYCTDNVCNSYLKLDTFETNCKQNLAVEPTTCYQCNKLYGNGKCEPNSGSTCTGNYCVKVKGHYGDAKFEERRCSNINPYLTNTCIDTETQFPLSLGQSITGNEIIKSTVCYCKGNLCNSSTLQYISMTAFFFTIIFTINH</sequence>
<evidence type="ECO:0000256" key="1">
    <source>
        <dbReference type="ARBA" id="ARBA00022729"/>
    </source>
</evidence>
<proteinExistence type="predicted"/>
<organism evidence="4">
    <name type="scientific">Strongyloides stercoralis</name>
    <name type="common">Threadworm</name>
    <dbReference type="NCBI Taxonomy" id="6248"/>
    <lineage>
        <taxon>Eukaryota</taxon>
        <taxon>Metazoa</taxon>
        <taxon>Ecdysozoa</taxon>
        <taxon>Nematoda</taxon>
        <taxon>Chromadorea</taxon>
        <taxon>Rhabditida</taxon>
        <taxon>Tylenchina</taxon>
        <taxon>Panagrolaimomorpha</taxon>
        <taxon>Strongyloidoidea</taxon>
        <taxon>Strongyloididae</taxon>
        <taxon>Strongyloides</taxon>
    </lineage>
</organism>
<evidence type="ECO:0000313" key="5">
    <source>
        <dbReference type="WBParaSite" id="TCONS_00016674.p1"/>
    </source>
</evidence>
<dbReference type="Pfam" id="PF06579">
    <property type="entry name" value="Ly-6_related"/>
    <property type="match status" value="1"/>
</dbReference>
<evidence type="ECO:0000313" key="3">
    <source>
        <dbReference type="Proteomes" id="UP000035681"/>
    </source>
</evidence>
<feature type="chain" id="PRO_5005328017" evidence="2">
    <location>
        <begin position="18"/>
        <end position="270"/>
    </location>
</feature>
<dbReference type="InterPro" id="IPR050975">
    <property type="entry name" value="Sleep_regulator"/>
</dbReference>